<name>A0ABZ2V1A6_9RHOB</name>
<keyword evidence="8" id="KW-1185">Reference proteome</keyword>
<evidence type="ECO:0000256" key="5">
    <source>
        <dbReference type="ARBA" id="ARBA00023004"/>
    </source>
</evidence>
<evidence type="ECO:0000256" key="4">
    <source>
        <dbReference type="ARBA" id="ARBA00023002"/>
    </source>
</evidence>
<dbReference type="PANTHER" id="PTHR10869">
    <property type="entry name" value="PROLYL 4-HYDROXYLASE ALPHA SUBUNIT"/>
    <property type="match status" value="1"/>
</dbReference>
<evidence type="ECO:0000259" key="6">
    <source>
        <dbReference type="SMART" id="SM00702"/>
    </source>
</evidence>
<keyword evidence="2" id="KW-0479">Metal-binding</keyword>
<accession>A0ABZ2V1A6</accession>
<proteinExistence type="predicted"/>
<dbReference type="InterPro" id="IPR006620">
    <property type="entry name" value="Pro_4_hyd_alph"/>
</dbReference>
<evidence type="ECO:0000256" key="3">
    <source>
        <dbReference type="ARBA" id="ARBA00022964"/>
    </source>
</evidence>
<keyword evidence="4" id="KW-0560">Oxidoreductase</keyword>
<keyword evidence="5" id="KW-0408">Iron</keyword>
<keyword evidence="3" id="KW-0223">Dioxygenase</keyword>
<dbReference type="EMBL" id="CP150951">
    <property type="protein sequence ID" value="WZC47660.1"/>
    <property type="molecule type" value="Genomic_DNA"/>
</dbReference>
<dbReference type="SMART" id="SM00702">
    <property type="entry name" value="P4Hc"/>
    <property type="match status" value="1"/>
</dbReference>
<dbReference type="InterPro" id="IPR045054">
    <property type="entry name" value="P4HA-like"/>
</dbReference>
<dbReference type="SUPFAM" id="SSF51197">
    <property type="entry name" value="Clavaminate synthase-like"/>
    <property type="match status" value="1"/>
</dbReference>
<dbReference type="PANTHER" id="PTHR10869:SF236">
    <property type="entry name" value="PROLYL 4-HYDROXYLASE ALPHA SUBUNIT DOMAIN-CONTAINING PROTEIN"/>
    <property type="match status" value="1"/>
</dbReference>
<protein>
    <submittedName>
        <fullName evidence="7">2OG-Fe(II) oxygenase</fullName>
    </submittedName>
</protein>
<gene>
    <name evidence="7" type="ORF">AABB29_12125</name>
</gene>
<evidence type="ECO:0000313" key="7">
    <source>
        <dbReference type="EMBL" id="WZC47660.1"/>
    </source>
</evidence>
<evidence type="ECO:0000256" key="2">
    <source>
        <dbReference type="ARBA" id="ARBA00022723"/>
    </source>
</evidence>
<reference evidence="8" key="1">
    <citation type="submission" date="2024-04" db="EMBL/GenBank/DDBJ databases">
        <title>Phylogenomic analyses of a clade within the roseobacter group suggest taxonomic reassignments of species of the genera Aestuariivita, Citreicella, Loktanella, Nautella, Pelagibaca, Ruegeria, Thalassobius, Thiobacimonas and Tropicibacter, and the proposal o.</title>
        <authorList>
            <person name="Jeon C.O."/>
        </authorList>
    </citation>
    <scope>NUCLEOTIDE SEQUENCE [LARGE SCALE GENOMIC DNA]</scope>
    <source>
        <strain evidence="8">BS5-3</strain>
    </source>
</reference>
<feature type="domain" description="Prolyl 4-hydroxylase alpha subunit" evidence="6">
    <location>
        <begin position="9"/>
        <end position="187"/>
    </location>
</feature>
<comment type="cofactor">
    <cofactor evidence="1">
        <name>L-ascorbate</name>
        <dbReference type="ChEBI" id="CHEBI:38290"/>
    </cofactor>
</comment>
<sequence>MSIPPDLGHLVFEVPNFVSHAFCRDVISRAHSDGFAVATISTERGSDVVQDIRNNDRVIFDDRALANSLWHRAGCHFVSPFKGQRAVRLNERFRVYRYRPGHFFDWHQDGIFTHPDGSISQFTMMIYLNEACEGGGTSFADVLSPHVFWDFTIAPRTGKALFFHHPLSHRGDQITSGEKFVLRTDVMFESPR</sequence>
<dbReference type="Proteomes" id="UP001440612">
    <property type="component" value="Chromosome"/>
</dbReference>
<dbReference type="RefSeq" id="WP_341365780.1">
    <property type="nucleotide sequence ID" value="NZ_CP150951.2"/>
</dbReference>
<dbReference type="InterPro" id="IPR044862">
    <property type="entry name" value="Pro_4_hyd_alph_FE2OG_OXY"/>
</dbReference>
<organism evidence="7 8">
    <name type="scientific">Yoonia phaeophyticola</name>
    <dbReference type="NCBI Taxonomy" id="3137369"/>
    <lineage>
        <taxon>Bacteria</taxon>
        <taxon>Pseudomonadati</taxon>
        <taxon>Pseudomonadota</taxon>
        <taxon>Alphaproteobacteria</taxon>
        <taxon>Rhodobacterales</taxon>
        <taxon>Paracoccaceae</taxon>
        <taxon>Yoonia</taxon>
    </lineage>
</organism>
<evidence type="ECO:0000313" key="8">
    <source>
        <dbReference type="Proteomes" id="UP001440612"/>
    </source>
</evidence>
<dbReference type="Pfam" id="PF13640">
    <property type="entry name" value="2OG-FeII_Oxy_3"/>
    <property type="match status" value="1"/>
</dbReference>
<evidence type="ECO:0000256" key="1">
    <source>
        <dbReference type="ARBA" id="ARBA00001961"/>
    </source>
</evidence>
<dbReference type="Gene3D" id="2.60.120.620">
    <property type="entry name" value="q2cbj1_9rhob like domain"/>
    <property type="match status" value="1"/>
</dbReference>